<reference evidence="4 5" key="1">
    <citation type="submission" date="2018-01" db="EMBL/GenBank/DDBJ databases">
        <title>Genomic Encyclopedia of Archaeal and Bacterial Type Strains, Phase II (KMG-II): from individual species to whole genera.</title>
        <authorList>
            <person name="Goeker M."/>
        </authorList>
    </citation>
    <scope>NUCLEOTIDE SEQUENCE [LARGE SCALE GENOMIC DNA]</scope>
    <source>
        <strain evidence="4 5">DSM 12048</strain>
    </source>
</reference>
<dbReference type="InterPro" id="IPR000086">
    <property type="entry name" value="NUDIX_hydrolase_dom"/>
</dbReference>
<protein>
    <submittedName>
        <fullName evidence="4">8-oxo-dGTP diphosphatase</fullName>
    </submittedName>
</protein>
<evidence type="ECO:0000313" key="4">
    <source>
        <dbReference type="EMBL" id="PPB82639.1"/>
    </source>
</evidence>
<evidence type="ECO:0000259" key="3">
    <source>
        <dbReference type="PROSITE" id="PS51462"/>
    </source>
</evidence>
<dbReference type="InterPro" id="IPR020084">
    <property type="entry name" value="NUDIX_hydrolase_CS"/>
</dbReference>
<keyword evidence="2" id="KW-0378">Hydrolase</keyword>
<dbReference type="SUPFAM" id="SSF55811">
    <property type="entry name" value="Nudix"/>
    <property type="match status" value="1"/>
</dbReference>
<dbReference type="AlphaFoldDB" id="A0A2S5JMC4"/>
<keyword evidence="5" id="KW-1185">Reference proteome</keyword>
<dbReference type="EMBL" id="PRDS01000001">
    <property type="protein sequence ID" value="PPB82639.1"/>
    <property type="molecule type" value="Genomic_DNA"/>
</dbReference>
<gene>
    <name evidence="4" type="ORF">LV82_00578</name>
</gene>
<evidence type="ECO:0000256" key="2">
    <source>
        <dbReference type="ARBA" id="ARBA00022801"/>
    </source>
</evidence>
<dbReference type="Gene3D" id="3.90.79.10">
    <property type="entry name" value="Nucleoside Triphosphate Pyrophosphohydrolase"/>
    <property type="match status" value="1"/>
</dbReference>
<dbReference type="PROSITE" id="PS00893">
    <property type="entry name" value="NUDIX_BOX"/>
    <property type="match status" value="1"/>
</dbReference>
<dbReference type="RefSeq" id="WP_104069163.1">
    <property type="nucleotide sequence ID" value="NZ_PRDS01000001.1"/>
</dbReference>
<evidence type="ECO:0000256" key="1">
    <source>
        <dbReference type="ARBA" id="ARBA00001946"/>
    </source>
</evidence>
<feature type="domain" description="Nudix hydrolase" evidence="3">
    <location>
        <begin position="16"/>
        <end position="144"/>
    </location>
</feature>
<dbReference type="PROSITE" id="PS51462">
    <property type="entry name" value="NUDIX"/>
    <property type="match status" value="1"/>
</dbReference>
<organism evidence="4 5">
    <name type="scientific">Albidovulum inexpectatum</name>
    <dbReference type="NCBI Taxonomy" id="196587"/>
    <lineage>
        <taxon>Bacteria</taxon>
        <taxon>Pseudomonadati</taxon>
        <taxon>Pseudomonadota</taxon>
        <taxon>Alphaproteobacteria</taxon>
        <taxon>Rhodobacterales</taxon>
        <taxon>Paracoccaceae</taxon>
        <taxon>Albidovulum</taxon>
    </lineage>
</organism>
<dbReference type="OrthoDB" id="9816040at2"/>
<comment type="cofactor">
    <cofactor evidence="1">
        <name>Mg(2+)</name>
        <dbReference type="ChEBI" id="CHEBI:18420"/>
    </cofactor>
</comment>
<dbReference type="PANTHER" id="PTHR43046">
    <property type="entry name" value="GDP-MANNOSE MANNOSYL HYDROLASE"/>
    <property type="match status" value="1"/>
</dbReference>
<dbReference type="Pfam" id="PF00293">
    <property type="entry name" value="NUDIX"/>
    <property type="match status" value="1"/>
</dbReference>
<accession>A0A2S5JMC4</accession>
<dbReference type="PANTHER" id="PTHR43046:SF16">
    <property type="entry name" value="ADP-RIBOSE PYROPHOSPHATASE YJHB-RELATED"/>
    <property type="match status" value="1"/>
</dbReference>
<name>A0A2S5JMC4_9RHOB</name>
<dbReference type="InterPro" id="IPR015797">
    <property type="entry name" value="NUDIX_hydrolase-like_dom_sf"/>
</dbReference>
<dbReference type="Proteomes" id="UP000239736">
    <property type="component" value="Unassembled WGS sequence"/>
</dbReference>
<comment type="caution">
    <text evidence="4">The sequence shown here is derived from an EMBL/GenBank/DDBJ whole genome shotgun (WGS) entry which is preliminary data.</text>
</comment>
<dbReference type="GO" id="GO:0016787">
    <property type="term" value="F:hydrolase activity"/>
    <property type="evidence" value="ECO:0007669"/>
    <property type="project" value="UniProtKB-KW"/>
</dbReference>
<proteinExistence type="predicted"/>
<sequence length="152" mass="17364">MIPRFGEPIRRDRRYRIRHGAYAVILRGPEVLLTRQDGPRPEFQLPGGGLDPGEPPLRALHREVAEETGWRIAAPRRLGAFRRFVYMPEYERWAEKLCTVYLARPLARLGPPTEAGHDAFWLPAPVAVDLLGNDGDQFYLRLAMRQLGLGPR</sequence>
<evidence type="ECO:0000313" key="5">
    <source>
        <dbReference type="Proteomes" id="UP000239736"/>
    </source>
</evidence>